<keyword evidence="3" id="KW-1185">Reference proteome</keyword>
<dbReference type="RefSeq" id="WP_220207910.1">
    <property type="nucleotide sequence ID" value="NZ_BNJK01000001.1"/>
</dbReference>
<evidence type="ECO:0008006" key="4">
    <source>
        <dbReference type="Google" id="ProtNLM"/>
    </source>
</evidence>
<comment type="caution">
    <text evidence="2">The sequence shown here is derived from an EMBL/GenBank/DDBJ whole genome shotgun (WGS) entry which is preliminary data.</text>
</comment>
<dbReference type="EMBL" id="BNJK01000001">
    <property type="protein sequence ID" value="GHO97347.1"/>
    <property type="molecule type" value="Genomic_DNA"/>
</dbReference>
<evidence type="ECO:0000313" key="3">
    <source>
        <dbReference type="Proteomes" id="UP000597444"/>
    </source>
</evidence>
<dbReference type="SUPFAM" id="SSF159127">
    <property type="entry name" value="HupF/HypC-like"/>
    <property type="match status" value="1"/>
</dbReference>
<gene>
    <name evidence="2" type="ORF">KSF_073950</name>
</gene>
<reference evidence="2" key="1">
    <citation type="submission" date="2020-10" db="EMBL/GenBank/DDBJ databases">
        <title>Taxonomic study of unclassified bacteria belonging to the class Ktedonobacteria.</title>
        <authorList>
            <person name="Yabe S."/>
            <person name="Wang C.M."/>
            <person name="Zheng Y."/>
            <person name="Sakai Y."/>
            <person name="Cavaletti L."/>
            <person name="Monciardini P."/>
            <person name="Donadio S."/>
        </authorList>
    </citation>
    <scope>NUCLEOTIDE SEQUENCE</scope>
    <source>
        <strain evidence="2">ID150040</strain>
    </source>
</reference>
<dbReference type="InterPro" id="IPR001109">
    <property type="entry name" value="Hydrogenase_HupF/HypC"/>
</dbReference>
<accession>A0A8J3IV65</accession>
<dbReference type="Pfam" id="PF01455">
    <property type="entry name" value="HupF_HypC"/>
    <property type="match status" value="1"/>
</dbReference>
<comment type="similarity">
    <text evidence="1">Belongs to the HupF/HypC family.</text>
</comment>
<name>A0A8J3IV65_9CHLR</name>
<dbReference type="Gene3D" id="2.30.30.140">
    <property type="match status" value="1"/>
</dbReference>
<dbReference type="Proteomes" id="UP000597444">
    <property type="component" value="Unassembled WGS sequence"/>
</dbReference>
<sequence>MNERYCQAEHCITCSDEAREARVLHIDQEQETALVALDSTTTDEVDISLVEHVIPGDLLLVHGGVAISRLEEGDHE</sequence>
<organism evidence="2 3">
    <name type="scientific">Reticulibacter mediterranei</name>
    <dbReference type="NCBI Taxonomy" id="2778369"/>
    <lineage>
        <taxon>Bacteria</taxon>
        <taxon>Bacillati</taxon>
        <taxon>Chloroflexota</taxon>
        <taxon>Ktedonobacteria</taxon>
        <taxon>Ktedonobacterales</taxon>
        <taxon>Reticulibacteraceae</taxon>
        <taxon>Reticulibacter</taxon>
    </lineage>
</organism>
<evidence type="ECO:0000313" key="2">
    <source>
        <dbReference type="EMBL" id="GHO97347.1"/>
    </source>
</evidence>
<protein>
    <recommendedName>
        <fullName evidence="4">HypC/HybG/HupF family hydrogenase formation chaperone</fullName>
    </recommendedName>
</protein>
<proteinExistence type="inferred from homology"/>
<evidence type="ECO:0000256" key="1">
    <source>
        <dbReference type="ARBA" id="ARBA00006018"/>
    </source>
</evidence>
<dbReference type="AlphaFoldDB" id="A0A8J3IV65"/>